<dbReference type="InterPro" id="IPR003209">
    <property type="entry name" value="METHMP_CycHdrlase"/>
</dbReference>
<organism evidence="12 13">
    <name type="scientific">Desulfosporosinus metallidurans</name>
    <dbReference type="NCBI Taxonomy" id="1888891"/>
    <lineage>
        <taxon>Bacteria</taxon>
        <taxon>Bacillati</taxon>
        <taxon>Bacillota</taxon>
        <taxon>Clostridia</taxon>
        <taxon>Eubacteriales</taxon>
        <taxon>Desulfitobacteriaceae</taxon>
        <taxon>Desulfosporosinus</taxon>
    </lineage>
</organism>
<dbReference type="STRING" id="1888891.DSOL_3925"/>
<comment type="caution">
    <text evidence="12">The sequence shown here is derived from an EMBL/GenBank/DDBJ whole genome shotgun (WGS) entry which is preliminary data.</text>
</comment>
<evidence type="ECO:0000256" key="8">
    <source>
        <dbReference type="ARBA" id="ARBA00022563"/>
    </source>
</evidence>
<evidence type="ECO:0000256" key="1">
    <source>
        <dbReference type="ARBA" id="ARBA00004058"/>
    </source>
</evidence>
<dbReference type="SUPFAM" id="SSF56199">
    <property type="entry name" value="Methenyltetrahydromethanopterin cyclohydrolase"/>
    <property type="match status" value="1"/>
</dbReference>
<evidence type="ECO:0000256" key="4">
    <source>
        <dbReference type="ARBA" id="ARBA00006902"/>
    </source>
</evidence>
<evidence type="ECO:0000256" key="7">
    <source>
        <dbReference type="ARBA" id="ARBA00022490"/>
    </source>
</evidence>
<dbReference type="GO" id="GO:0018759">
    <property type="term" value="F:methenyltetrahydromethanopterin cyclohydrolase activity"/>
    <property type="evidence" value="ECO:0007669"/>
    <property type="project" value="UniProtKB-EC"/>
</dbReference>
<reference evidence="12 13" key="1">
    <citation type="submission" date="2016-09" db="EMBL/GenBank/DDBJ databases">
        <title>Complete genome of Desulfosporosinus sp. OL.</title>
        <authorList>
            <person name="Mardanov A."/>
            <person name="Beletsky A."/>
            <person name="Panova A."/>
            <person name="Karnachuk O."/>
            <person name="Ravin N."/>
        </authorList>
    </citation>
    <scope>NUCLEOTIDE SEQUENCE [LARGE SCALE GENOMIC DNA]</scope>
    <source>
        <strain evidence="12 13">OL</strain>
    </source>
</reference>
<sequence length="71" mass="7671">MFLPHSPQSKLSPNNLAFPLVMEFISRNELLRLKVHNQNGTTVIDCGVHVPGGWEAGILFASVCLGGLAQV</sequence>
<protein>
    <recommendedName>
        <fullName evidence="6">Methenyltetrahydromethanopterin cyclohydrolase</fullName>
        <ecNumber evidence="5">3.5.4.27</ecNumber>
    </recommendedName>
    <alternativeName>
        <fullName evidence="10">Methenyl-H4MPT cyclohydrolase</fullName>
    </alternativeName>
</protein>
<dbReference type="EMBL" id="MLBF01000040">
    <property type="protein sequence ID" value="OLN28690.1"/>
    <property type="molecule type" value="Genomic_DNA"/>
</dbReference>
<evidence type="ECO:0000256" key="6">
    <source>
        <dbReference type="ARBA" id="ARBA00020597"/>
    </source>
</evidence>
<proteinExistence type="inferred from homology"/>
<keyword evidence="7" id="KW-0963">Cytoplasm</keyword>
<dbReference type="RefSeq" id="WP_139314527.1">
    <property type="nucleotide sequence ID" value="NZ_MLBF01000040.1"/>
</dbReference>
<dbReference type="OrthoDB" id="241529at2"/>
<dbReference type="GO" id="GO:0005737">
    <property type="term" value="C:cytoplasm"/>
    <property type="evidence" value="ECO:0007669"/>
    <property type="project" value="UniProtKB-SubCell"/>
</dbReference>
<dbReference type="EC" id="3.5.4.27" evidence="5"/>
<keyword evidence="13" id="KW-1185">Reference proteome</keyword>
<comment type="similarity">
    <text evidence="4">Belongs to the MCH family.</text>
</comment>
<keyword evidence="8" id="KW-0554">One-carbon metabolism</keyword>
<evidence type="ECO:0000313" key="12">
    <source>
        <dbReference type="EMBL" id="OLN28690.1"/>
    </source>
</evidence>
<gene>
    <name evidence="12" type="ORF">DSOL_3925</name>
</gene>
<evidence type="ECO:0000256" key="2">
    <source>
        <dbReference type="ARBA" id="ARBA00004496"/>
    </source>
</evidence>
<evidence type="ECO:0000256" key="3">
    <source>
        <dbReference type="ARBA" id="ARBA00005087"/>
    </source>
</evidence>
<keyword evidence="9 12" id="KW-0378">Hydrolase</keyword>
<dbReference type="UniPathway" id="UPA00562">
    <property type="reaction ID" value="UER00703"/>
</dbReference>
<accession>A0A1Q8QMZ1</accession>
<evidence type="ECO:0000256" key="5">
    <source>
        <dbReference type="ARBA" id="ARBA00012765"/>
    </source>
</evidence>
<dbReference type="Gene3D" id="3.10.340.11">
    <property type="entry name" value="Methenyltetrahydromethanopterin Cyclohydrolase, Chain A, domain 1"/>
    <property type="match status" value="1"/>
</dbReference>
<evidence type="ECO:0000313" key="13">
    <source>
        <dbReference type="Proteomes" id="UP000186102"/>
    </source>
</evidence>
<dbReference type="GO" id="GO:0006730">
    <property type="term" value="P:one-carbon metabolic process"/>
    <property type="evidence" value="ECO:0007669"/>
    <property type="project" value="UniProtKB-KW"/>
</dbReference>
<name>A0A1Q8QMZ1_9FIRM</name>
<evidence type="ECO:0000256" key="11">
    <source>
        <dbReference type="ARBA" id="ARBA00048684"/>
    </source>
</evidence>
<evidence type="ECO:0000256" key="9">
    <source>
        <dbReference type="ARBA" id="ARBA00022801"/>
    </source>
</evidence>
<dbReference type="Pfam" id="PF02289">
    <property type="entry name" value="MCH"/>
    <property type="match status" value="1"/>
</dbReference>
<dbReference type="Proteomes" id="UP000186102">
    <property type="component" value="Unassembled WGS sequence"/>
</dbReference>
<dbReference type="AlphaFoldDB" id="A0A1Q8QMZ1"/>
<comment type="subcellular location">
    <subcellularLocation>
        <location evidence="2">Cytoplasm</location>
    </subcellularLocation>
</comment>
<dbReference type="GO" id="GO:0046294">
    <property type="term" value="P:formaldehyde catabolic process"/>
    <property type="evidence" value="ECO:0007669"/>
    <property type="project" value="UniProtKB-UniPathway"/>
</dbReference>
<comment type="catalytic activity">
    <reaction evidence="11">
        <text>5,10-methenyl-5,6,7,8-tetrahydromethanopterin + H2O = N(5)-formyl-5,6,7,8-tetrahydromethanopterin + H(+)</text>
        <dbReference type="Rhea" id="RHEA:19053"/>
        <dbReference type="ChEBI" id="CHEBI:15377"/>
        <dbReference type="ChEBI" id="CHEBI:15378"/>
        <dbReference type="ChEBI" id="CHEBI:58018"/>
        <dbReference type="ChEBI" id="CHEBI:58337"/>
        <dbReference type="EC" id="3.5.4.27"/>
    </reaction>
</comment>
<comment type="function">
    <text evidence="1">Catalyzes the hydrolysis of methenyl-H(4)MPT(+) to 5-formyl-H(4)MPT.</text>
</comment>
<evidence type="ECO:0000256" key="10">
    <source>
        <dbReference type="ARBA" id="ARBA00030468"/>
    </source>
</evidence>
<comment type="pathway">
    <text evidence="3">One-carbon metabolism; formaldehyde degradation; formate from formaldehyde (H(4)MPT route): step 3/5.</text>
</comment>